<organism evidence="3 5">
    <name type="scientific">Anaerotruncus colihominis</name>
    <dbReference type="NCBI Taxonomy" id="169435"/>
    <lineage>
        <taxon>Bacteria</taxon>
        <taxon>Bacillati</taxon>
        <taxon>Bacillota</taxon>
        <taxon>Clostridia</taxon>
        <taxon>Eubacteriales</taxon>
        <taxon>Oscillospiraceae</taxon>
        <taxon>Anaerotruncus</taxon>
    </lineage>
</organism>
<evidence type="ECO:0000313" key="6">
    <source>
        <dbReference type="Proteomes" id="UP000260828"/>
    </source>
</evidence>
<evidence type="ECO:0000256" key="1">
    <source>
        <dbReference type="ARBA" id="ARBA00010201"/>
    </source>
</evidence>
<dbReference type="InterPro" id="IPR040285">
    <property type="entry name" value="ProX/PRXD1"/>
</dbReference>
<evidence type="ECO:0000313" key="3">
    <source>
        <dbReference type="EMBL" id="CUP92773.1"/>
    </source>
</evidence>
<dbReference type="OrthoDB" id="9798587at2"/>
<dbReference type="AlphaFoldDB" id="A0A174S4K9"/>
<protein>
    <submittedName>
        <fullName evidence="3">Prolyl-tRNA deacylase proX</fullName>
    </submittedName>
    <submittedName>
        <fullName evidence="4">Prolyl-tRNA synthetase associated domain-containing protein</fullName>
    </submittedName>
</protein>
<dbReference type="Pfam" id="PF04073">
    <property type="entry name" value="tRNA_edit"/>
    <property type="match status" value="1"/>
</dbReference>
<comment type="similarity">
    <text evidence="1">Belongs to the PRORSD1 family.</text>
</comment>
<dbReference type="PANTHER" id="PTHR31423">
    <property type="entry name" value="YBAK DOMAIN-CONTAINING PROTEIN"/>
    <property type="match status" value="1"/>
</dbReference>
<feature type="domain" description="YbaK/aminoacyl-tRNA synthetase-associated" evidence="2">
    <location>
        <begin position="23"/>
        <end position="148"/>
    </location>
</feature>
<gene>
    <name evidence="3" type="primary">proX</name>
    <name evidence="4" type="ORF">DXC40_15800</name>
    <name evidence="3" type="ORF">ERS852551_02417</name>
</gene>
<reference evidence="3 5" key="1">
    <citation type="submission" date="2015-09" db="EMBL/GenBank/DDBJ databases">
        <authorList>
            <consortium name="Pathogen Informatics"/>
        </authorList>
    </citation>
    <scope>NUCLEOTIDE SEQUENCE [LARGE SCALE GENOMIC DNA]</scope>
    <source>
        <strain evidence="3 5">2789STDY5834939</strain>
    </source>
</reference>
<dbReference type="RefSeq" id="WP_055245484.1">
    <property type="nucleotide sequence ID" value="NZ_CABIWA010000026.1"/>
</dbReference>
<dbReference type="Gene3D" id="3.90.960.10">
    <property type="entry name" value="YbaK/aminoacyl-tRNA synthetase-associated domain"/>
    <property type="match status" value="1"/>
</dbReference>
<reference evidence="4 6" key="2">
    <citation type="submission" date="2018-08" db="EMBL/GenBank/DDBJ databases">
        <title>A genome reference for cultivated species of the human gut microbiota.</title>
        <authorList>
            <person name="Zou Y."/>
            <person name="Xue W."/>
            <person name="Luo G."/>
        </authorList>
    </citation>
    <scope>NUCLEOTIDE SEQUENCE [LARGE SCALE GENOMIC DNA]</scope>
    <source>
        <strain evidence="4 6">TF05-12AC</strain>
    </source>
</reference>
<dbReference type="EMBL" id="CZBE01000017">
    <property type="protein sequence ID" value="CUP92773.1"/>
    <property type="molecule type" value="Genomic_DNA"/>
</dbReference>
<dbReference type="Proteomes" id="UP000095765">
    <property type="component" value="Unassembled WGS sequence"/>
</dbReference>
<dbReference type="GO" id="GO:0004812">
    <property type="term" value="F:aminoacyl-tRNA ligase activity"/>
    <property type="evidence" value="ECO:0007669"/>
    <property type="project" value="UniProtKB-KW"/>
</dbReference>
<dbReference type="EMBL" id="QVME01000011">
    <property type="protein sequence ID" value="RGE65716.1"/>
    <property type="molecule type" value="Genomic_DNA"/>
</dbReference>
<evidence type="ECO:0000259" key="2">
    <source>
        <dbReference type="Pfam" id="PF04073"/>
    </source>
</evidence>
<name>A0A174S4K9_9FIRM</name>
<dbReference type="SUPFAM" id="SSF55826">
    <property type="entry name" value="YbaK/ProRS associated domain"/>
    <property type="match status" value="1"/>
</dbReference>
<dbReference type="CDD" id="cd04335">
    <property type="entry name" value="PrdX_deacylase"/>
    <property type="match status" value="1"/>
</dbReference>
<evidence type="ECO:0000313" key="5">
    <source>
        <dbReference type="Proteomes" id="UP000095765"/>
    </source>
</evidence>
<keyword evidence="4" id="KW-0436">Ligase</keyword>
<proteinExistence type="inferred from homology"/>
<dbReference type="InterPro" id="IPR036754">
    <property type="entry name" value="YbaK/aa-tRNA-synt-asso_dom_sf"/>
</dbReference>
<dbReference type="Proteomes" id="UP000260828">
    <property type="component" value="Unassembled WGS sequence"/>
</dbReference>
<dbReference type="GO" id="GO:0002161">
    <property type="term" value="F:aminoacyl-tRNA deacylase activity"/>
    <property type="evidence" value="ECO:0007669"/>
    <property type="project" value="InterPro"/>
</dbReference>
<dbReference type="PANTHER" id="PTHR31423:SF3">
    <property type="entry name" value="PROLYL-TRNA SYNTHETASE ASSOCIATED DOMAIN-CONTAINING PROTEIN 1-RELATED"/>
    <property type="match status" value="1"/>
</dbReference>
<sequence>MSDRSAALARLDALGVAYELTEHPAVFTIDEMEQLGLTGGGTVCKNLFLRDAKGRRHFLVVIPGDCRADLKSIETQLGSTRLSFASAERLQRYLGLIGGEVTPLGIINDPDAAVEVVFDRSLEGNPRVGVHPNDNTATVWLAFDDLLRIVMDNGNTVHFITLETALT</sequence>
<dbReference type="InterPro" id="IPR007214">
    <property type="entry name" value="YbaK/aa-tRNA-synth-assoc-dom"/>
</dbReference>
<evidence type="ECO:0000313" key="4">
    <source>
        <dbReference type="EMBL" id="RGE65716.1"/>
    </source>
</evidence>
<accession>A0A174S4K9</accession>
<keyword evidence="4" id="KW-0030">Aminoacyl-tRNA synthetase</keyword>